<dbReference type="AlphaFoldDB" id="A0A2T6C9Q4"/>
<reference evidence="1 2" key="1">
    <citation type="submission" date="2018-04" db="EMBL/GenBank/DDBJ databases">
        <title>Genomic Encyclopedia of Archaeal and Bacterial Type Strains, Phase II (KMG-II): from individual species to whole genera.</title>
        <authorList>
            <person name="Goeker M."/>
        </authorList>
    </citation>
    <scope>NUCLEOTIDE SEQUENCE [LARGE SCALE GENOMIC DNA]</scope>
    <source>
        <strain evidence="1 2">DSM 45787</strain>
    </source>
</reference>
<accession>A0A2T6C9Q4</accession>
<evidence type="ECO:0000313" key="2">
    <source>
        <dbReference type="Proteomes" id="UP000244240"/>
    </source>
</evidence>
<organism evidence="1 2">
    <name type="scientific">Melghirimyces profundicolus</name>
    <dbReference type="NCBI Taxonomy" id="1242148"/>
    <lineage>
        <taxon>Bacteria</taxon>
        <taxon>Bacillati</taxon>
        <taxon>Bacillota</taxon>
        <taxon>Bacilli</taxon>
        <taxon>Bacillales</taxon>
        <taxon>Thermoactinomycetaceae</taxon>
        <taxon>Melghirimyces</taxon>
    </lineage>
</organism>
<evidence type="ECO:0000313" key="1">
    <source>
        <dbReference type="EMBL" id="PTX65032.1"/>
    </source>
</evidence>
<dbReference type="RefSeq" id="WP_108021510.1">
    <property type="nucleotide sequence ID" value="NZ_QBKR01000001.1"/>
</dbReference>
<gene>
    <name evidence="1" type="ORF">C8P63_101256</name>
</gene>
<comment type="caution">
    <text evidence="1">The sequence shown here is derived from an EMBL/GenBank/DDBJ whole genome shotgun (WGS) entry which is preliminary data.</text>
</comment>
<dbReference type="OrthoDB" id="1708042at2"/>
<dbReference type="InterPro" id="IPR005370">
    <property type="entry name" value="UPF0180"/>
</dbReference>
<dbReference type="EMBL" id="QBKR01000001">
    <property type="protein sequence ID" value="PTX65032.1"/>
    <property type="molecule type" value="Genomic_DNA"/>
</dbReference>
<proteinExistence type="predicted"/>
<keyword evidence="2" id="KW-1185">Reference proteome</keyword>
<dbReference type="Pfam" id="PF03698">
    <property type="entry name" value="UPF0180"/>
    <property type="match status" value="1"/>
</dbReference>
<name>A0A2T6C9Q4_9BACL</name>
<dbReference type="Proteomes" id="UP000244240">
    <property type="component" value="Unassembled WGS sequence"/>
</dbReference>
<protein>
    <submittedName>
        <fullName evidence="1">Uncharacterized protein UPF0180</fullName>
    </submittedName>
</protein>
<sequence>MNARVAVEDGLQPVSQYLQIQGCQVVKLDEGSAQNCDCCVISGGDKDMMGMQDTIGEMQVINAEGMTPEEVYQAVQRGMNQQNNQQNLQ</sequence>